<reference evidence="2 3" key="2">
    <citation type="submission" date="2019-01" db="EMBL/GenBank/DDBJ databases">
        <title>A chromosome length genome reference of the Java medaka (oryzias javanicus).</title>
        <authorList>
            <person name="Herpin A."/>
            <person name="Takehana Y."/>
            <person name="Naruse K."/>
            <person name="Ansai S."/>
            <person name="Kawaguchi M."/>
        </authorList>
    </citation>
    <scope>NUCLEOTIDE SEQUENCE [LARGE SCALE GENOMIC DNA]</scope>
    <source>
        <strain evidence="2">RS831</strain>
        <tissue evidence="2">Whole body</tissue>
    </source>
</reference>
<accession>A0A3S2MRA2</accession>
<evidence type="ECO:0000256" key="1">
    <source>
        <dbReference type="SAM" id="MobiDB-lite"/>
    </source>
</evidence>
<evidence type="ECO:0000313" key="2">
    <source>
        <dbReference type="EMBL" id="RVE65227.1"/>
    </source>
</evidence>
<protein>
    <submittedName>
        <fullName evidence="2">Uncharacterized protein</fullName>
    </submittedName>
</protein>
<feature type="region of interest" description="Disordered" evidence="1">
    <location>
        <begin position="25"/>
        <end position="53"/>
    </location>
</feature>
<sequence>MLLSRTLRTRRMETLFSCKVLMSEVGSPVSRAEAEDEKPQRPKREAPQCEAEVMRGRMKKWNQTWKLTMMMAH</sequence>
<organism evidence="2 3">
    <name type="scientific">Oryzias javanicus</name>
    <name type="common">Javanese ricefish</name>
    <name type="synonym">Aplocheilus javanicus</name>
    <dbReference type="NCBI Taxonomy" id="123683"/>
    <lineage>
        <taxon>Eukaryota</taxon>
        <taxon>Metazoa</taxon>
        <taxon>Chordata</taxon>
        <taxon>Craniata</taxon>
        <taxon>Vertebrata</taxon>
        <taxon>Euteleostomi</taxon>
        <taxon>Actinopterygii</taxon>
        <taxon>Neopterygii</taxon>
        <taxon>Teleostei</taxon>
        <taxon>Neoteleostei</taxon>
        <taxon>Acanthomorphata</taxon>
        <taxon>Ovalentaria</taxon>
        <taxon>Atherinomorphae</taxon>
        <taxon>Beloniformes</taxon>
        <taxon>Adrianichthyidae</taxon>
        <taxon>Oryziinae</taxon>
        <taxon>Oryzias</taxon>
    </lineage>
</organism>
<dbReference type="AlphaFoldDB" id="A0A3S2MRA2"/>
<keyword evidence="3" id="KW-1185">Reference proteome</keyword>
<proteinExistence type="predicted"/>
<evidence type="ECO:0000313" key="3">
    <source>
        <dbReference type="Proteomes" id="UP000283210"/>
    </source>
</evidence>
<gene>
    <name evidence="2" type="ORF">OJAV_G00133160</name>
</gene>
<feature type="compositionally biased region" description="Basic and acidic residues" evidence="1">
    <location>
        <begin position="37"/>
        <end position="53"/>
    </location>
</feature>
<reference evidence="2 3" key="1">
    <citation type="submission" date="2018-11" db="EMBL/GenBank/DDBJ databases">
        <authorList>
            <person name="Lopez-Roques C."/>
            <person name="Donnadieu C."/>
            <person name="Bouchez O."/>
            <person name="Klopp C."/>
            <person name="Cabau C."/>
            <person name="Zahm M."/>
        </authorList>
    </citation>
    <scope>NUCLEOTIDE SEQUENCE [LARGE SCALE GENOMIC DNA]</scope>
    <source>
        <strain evidence="2">RS831</strain>
        <tissue evidence="2">Whole body</tissue>
    </source>
</reference>
<name>A0A3S2MRA2_ORYJA</name>
<dbReference type="Proteomes" id="UP000283210">
    <property type="component" value="Chromosome 13"/>
</dbReference>
<dbReference type="EMBL" id="CM012449">
    <property type="protein sequence ID" value="RVE65227.1"/>
    <property type="molecule type" value="Genomic_DNA"/>
</dbReference>